<evidence type="ECO:0000313" key="3">
    <source>
        <dbReference type="Proteomes" id="UP000800097"/>
    </source>
</evidence>
<dbReference type="AlphaFoldDB" id="A0A6A6J637"/>
<accession>A0A6A6J637</accession>
<name>A0A6A6J637_WESOR</name>
<dbReference type="EMBL" id="ML986530">
    <property type="protein sequence ID" value="KAF2271895.1"/>
    <property type="molecule type" value="Genomic_DNA"/>
</dbReference>
<evidence type="ECO:0000256" key="1">
    <source>
        <dbReference type="SAM" id="MobiDB-lite"/>
    </source>
</evidence>
<proteinExistence type="predicted"/>
<dbReference type="RefSeq" id="XP_033649434.1">
    <property type="nucleotide sequence ID" value="XM_033794039.1"/>
</dbReference>
<gene>
    <name evidence="2" type="ORF">EI97DRAFT_239472</name>
</gene>
<dbReference type="GeneID" id="54547214"/>
<dbReference type="Proteomes" id="UP000800097">
    <property type="component" value="Unassembled WGS sequence"/>
</dbReference>
<feature type="region of interest" description="Disordered" evidence="1">
    <location>
        <begin position="27"/>
        <end position="133"/>
    </location>
</feature>
<evidence type="ECO:0000313" key="2">
    <source>
        <dbReference type="EMBL" id="KAF2271895.1"/>
    </source>
</evidence>
<reference evidence="2" key="1">
    <citation type="journal article" date="2020" name="Stud. Mycol.">
        <title>101 Dothideomycetes genomes: a test case for predicting lifestyles and emergence of pathogens.</title>
        <authorList>
            <person name="Haridas S."/>
            <person name="Albert R."/>
            <person name="Binder M."/>
            <person name="Bloem J."/>
            <person name="Labutti K."/>
            <person name="Salamov A."/>
            <person name="Andreopoulos B."/>
            <person name="Baker S."/>
            <person name="Barry K."/>
            <person name="Bills G."/>
            <person name="Bluhm B."/>
            <person name="Cannon C."/>
            <person name="Castanera R."/>
            <person name="Culley D."/>
            <person name="Daum C."/>
            <person name="Ezra D."/>
            <person name="Gonzalez J."/>
            <person name="Henrissat B."/>
            <person name="Kuo A."/>
            <person name="Liang C."/>
            <person name="Lipzen A."/>
            <person name="Lutzoni F."/>
            <person name="Magnuson J."/>
            <person name="Mondo S."/>
            <person name="Nolan M."/>
            <person name="Ohm R."/>
            <person name="Pangilinan J."/>
            <person name="Park H.-J."/>
            <person name="Ramirez L."/>
            <person name="Alfaro M."/>
            <person name="Sun H."/>
            <person name="Tritt A."/>
            <person name="Yoshinaga Y."/>
            <person name="Zwiers L.-H."/>
            <person name="Turgeon B."/>
            <person name="Goodwin S."/>
            <person name="Spatafora J."/>
            <person name="Crous P."/>
            <person name="Grigoriev I."/>
        </authorList>
    </citation>
    <scope>NUCLEOTIDE SEQUENCE</scope>
    <source>
        <strain evidence="2">CBS 379.55</strain>
    </source>
</reference>
<feature type="compositionally biased region" description="Pro residues" evidence="1">
    <location>
        <begin position="87"/>
        <end position="98"/>
    </location>
</feature>
<keyword evidence="3" id="KW-1185">Reference proteome</keyword>
<sequence>MKESKAGGEGSHPSSYLSEIYMFLPPSPLSRPSQARPGKARKQLPTTGKPCLARPSRPPSPPYFLRISRYSRSDTTQSSIIHSAPNLIPPSQPQPASPPYHSLATLPIPKVDTMHSPHAKMTCGAERPTHRVG</sequence>
<protein>
    <submittedName>
        <fullName evidence="2">Uncharacterized protein</fullName>
    </submittedName>
</protein>
<organism evidence="2 3">
    <name type="scientific">Westerdykella ornata</name>
    <dbReference type="NCBI Taxonomy" id="318751"/>
    <lineage>
        <taxon>Eukaryota</taxon>
        <taxon>Fungi</taxon>
        <taxon>Dikarya</taxon>
        <taxon>Ascomycota</taxon>
        <taxon>Pezizomycotina</taxon>
        <taxon>Dothideomycetes</taxon>
        <taxon>Pleosporomycetidae</taxon>
        <taxon>Pleosporales</taxon>
        <taxon>Sporormiaceae</taxon>
        <taxon>Westerdykella</taxon>
    </lineage>
</organism>